<reference evidence="1 2" key="1">
    <citation type="submission" date="2013-05" db="EMBL/GenBank/DDBJ databases">
        <title>Genome assembly of Chondromyces apiculatus DSM 436.</title>
        <authorList>
            <person name="Sharma G."/>
            <person name="Khatri I."/>
            <person name="Kaur C."/>
            <person name="Mayilraj S."/>
            <person name="Subramanian S."/>
        </authorList>
    </citation>
    <scope>NUCLEOTIDE SEQUENCE [LARGE SCALE GENOMIC DNA]</scope>
    <source>
        <strain evidence="1 2">DSM 436</strain>
    </source>
</reference>
<gene>
    <name evidence="1" type="ORF">CAP_4293</name>
</gene>
<keyword evidence="2" id="KW-1185">Reference proteome</keyword>
<proteinExistence type="predicted"/>
<sequence>MEPPWEHPDWYDLHDTTWTAGPEREPEHYRELMLALPPLDAGDHLVDVGAGTGKLSRLIARSYPELGRVTLVEPNARKLERARKALAEALPRAEVRAFAGGLGEGAIPVDPPASVVVLGSVLMVLLDLRGGTLQEGLTWMGAGLADLGRMLAPGGWLYALETLGAPWAQGGLSDRSRRLHLPELTEQLAMAGFTSIECVYRFRDRVVVRAQRASPGSEGKAGA</sequence>
<evidence type="ECO:0000313" key="1">
    <source>
        <dbReference type="EMBL" id="EYF04617.1"/>
    </source>
</evidence>
<dbReference type="SUPFAM" id="SSF53335">
    <property type="entry name" value="S-adenosyl-L-methionine-dependent methyltransferases"/>
    <property type="match status" value="1"/>
</dbReference>
<dbReference type="STRING" id="1192034.CAP_4293"/>
<dbReference type="Proteomes" id="UP000019678">
    <property type="component" value="Unassembled WGS sequence"/>
</dbReference>
<name>A0A017T6J7_9BACT</name>
<comment type="caution">
    <text evidence="1">The sequence shown here is derived from an EMBL/GenBank/DDBJ whole genome shotgun (WGS) entry which is preliminary data.</text>
</comment>
<protein>
    <submittedName>
        <fullName evidence="1">Uncharacterized protein</fullName>
    </submittedName>
</protein>
<dbReference type="Pfam" id="PF13489">
    <property type="entry name" value="Methyltransf_23"/>
    <property type="match status" value="1"/>
</dbReference>
<evidence type="ECO:0000313" key="2">
    <source>
        <dbReference type="Proteomes" id="UP000019678"/>
    </source>
</evidence>
<dbReference type="Gene3D" id="3.40.50.150">
    <property type="entry name" value="Vaccinia Virus protein VP39"/>
    <property type="match status" value="1"/>
</dbReference>
<accession>A0A017T6J7</accession>
<dbReference type="CDD" id="cd02440">
    <property type="entry name" value="AdoMet_MTases"/>
    <property type="match status" value="1"/>
</dbReference>
<dbReference type="AlphaFoldDB" id="A0A017T6J7"/>
<organism evidence="1 2">
    <name type="scientific">Chondromyces apiculatus DSM 436</name>
    <dbReference type="NCBI Taxonomy" id="1192034"/>
    <lineage>
        <taxon>Bacteria</taxon>
        <taxon>Pseudomonadati</taxon>
        <taxon>Myxococcota</taxon>
        <taxon>Polyangia</taxon>
        <taxon>Polyangiales</taxon>
        <taxon>Polyangiaceae</taxon>
        <taxon>Chondromyces</taxon>
    </lineage>
</organism>
<dbReference type="InterPro" id="IPR029063">
    <property type="entry name" value="SAM-dependent_MTases_sf"/>
</dbReference>
<dbReference type="OrthoDB" id="9797252at2"/>
<dbReference type="RefSeq" id="WP_044243806.1">
    <property type="nucleotide sequence ID" value="NZ_ASRX01000031.1"/>
</dbReference>
<dbReference type="EMBL" id="ASRX01000031">
    <property type="protein sequence ID" value="EYF04617.1"/>
    <property type="molecule type" value="Genomic_DNA"/>
</dbReference>